<dbReference type="Pfam" id="PF00005">
    <property type="entry name" value="ABC_tran"/>
    <property type="match status" value="2"/>
</dbReference>
<keyword evidence="1" id="KW-0677">Repeat</keyword>
<dbReference type="GO" id="GO:0016887">
    <property type="term" value="F:ATP hydrolysis activity"/>
    <property type="evidence" value="ECO:0007669"/>
    <property type="project" value="InterPro"/>
</dbReference>
<comment type="caution">
    <text evidence="6">The sequence shown here is derived from an EMBL/GenBank/DDBJ whole genome shotgun (WGS) entry which is preliminary data.</text>
</comment>
<dbReference type="Gene3D" id="3.40.50.300">
    <property type="entry name" value="P-loop containing nucleotide triphosphate hydrolases"/>
    <property type="match status" value="2"/>
</dbReference>
<dbReference type="PANTHER" id="PTHR19211:SF6">
    <property type="entry name" value="BLL7188 PROTEIN"/>
    <property type="match status" value="1"/>
</dbReference>
<dbReference type="CDD" id="cd03221">
    <property type="entry name" value="ABCF_EF-3"/>
    <property type="match status" value="1"/>
</dbReference>
<evidence type="ECO:0000259" key="5">
    <source>
        <dbReference type="PROSITE" id="PS50893"/>
    </source>
</evidence>
<dbReference type="PANTHER" id="PTHR19211">
    <property type="entry name" value="ATP-BINDING TRANSPORT PROTEIN-RELATED"/>
    <property type="match status" value="1"/>
</dbReference>
<evidence type="ECO:0000256" key="2">
    <source>
        <dbReference type="ARBA" id="ARBA00022741"/>
    </source>
</evidence>
<evidence type="ECO:0000313" key="7">
    <source>
        <dbReference type="Proteomes" id="UP000030564"/>
    </source>
</evidence>
<dbReference type="EMBL" id="JSFK01000033">
    <property type="protein sequence ID" value="KHA70572.1"/>
    <property type="molecule type" value="Genomic_DNA"/>
</dbReference>
<dbReference type="FunFam" id="3.40.50.300:FF:001320">
    <property type="entry name" value="Heme ABC transporter ATP-binding protein"/>
    <property type="match status" value="1"/>
</dbReference>
<evidence type="ECO:0000256" key="1">
    <source>
        <dbReference type="ARBA" id="ARBA00022737"/>
    </source>
</evidence>
<evidence type="ECO:0000256" key="3">
    <source>
        <dbReference type="ARBA" id="ARBA00022840"/>
    </source>
</evidence>
<dbReference type="Proteomes" id="UP000030564">
    <property type="component" value="Unassembled WGS sequence"/>
</dbReference>
<protein>
    <submittedName>
        <fullName evidence="6">ABC transporter ATP-binding protein</fullName>
    </submittedName>
</protein>
<reference evidence="6 7" key="1">
    <citation type="submission" date="2014-10" db="EMBL/GenBank/DDBJ databases">
        <title>Draft genome sequence of Pseudomonas chlororaphis EA105.</title>
        <authorList>
            <person name="McCully L.M."/>
            <person name="Bitzer A.S."/>
            <person name="Spence C."/>
            <person name="Bais H."/>
            <person name="Silby M.W."/>
        </authorList>
    </citation>
    <scope>NUCLEOTIDE SEQUENCE [LARGE SCALE GENOMIC DNA]</scope>
    <source>
        <strain evidence="6 7">EA105</strain>
    </source>
</reference>
<evidence type="ECO:0000313" key="6">
    <source>
        <dbReference type="EMBL" id="KHA70572.1"/>
    </source>
</evidence>
<feature type="domain" description="ABC transporter" evidence="5">
    <location>
        <begin position="343"/>
        <end position="544"/>
    </location>
</feature>
<feature type="domain" description="ABC transporter" evidence="5">
    <location>
        <begin position="11"/>
        <end position="244"/>
    </location>
</feature>
<proteinExistence type="predicted"/>
<dbReference type="SMART" id="SM00382">
    <property type="entry name" value="AAA"/>
    <property type="match status" value="2"/>
</dbReference>
<keyword evidence="2" id="KW-0547">Nucleotide-binding</keyword>
<accession>A0A0A6D752</accession>
<dbReference type="OrthoDB" id="9808609at2"/>
<dbReference type="PATRIC" id="fig|587753.9.peg.4194"/>
<evidence type="ECO:0000256" key="4">
    <source>
        <dbReference type="SAM" id="MobiDB-lite"/>
    </source>
</evidence>
<sequence length="545" mass="59635">MTHVSRTPALVTLNQLSFQFANGAKLFDALNLNFDHQPTAIVGRNGVGKSMLARLVTGQLQPTSGSVIRSVPAHYVAQTFVTTPAQTVAEATGTASVLSALERLKLGGATADDFDLIGERWDLAERLRQMLDEAGLTDITTTDLTENLSGGQQARIALIGALLSPAQLLVLDEPTNHLDGAGRHWLRSALERWRGGLIVVSHDRQLLEQMQRIIELTPVGASVFSGRFSAFDEQRRLHRQAAQAQLDRARTERQRERTQLQREHDTIQRHAAGSRRNAQTANVSGFERAAMKAAAREIMGQVKVGYQARKSDLDERVREAYANVQPDDGVLINLPGSVVPNNRRVCTLIDACLPWLSADAPSSRLDLTIQGPMRIAVSGPNGCGKSTLLKLLAGEWAPMSGECITHVPFAFLDQQLKLLNPGTSIVDQLLAQQTPLSEGTLRSFLAQLQLDAQHVTRPCASLSGGERLKAALALALWRQTPAQLLLLDEPTNHLDLASVEAFEQALQTFPGAIVVVSHDQAFLRALNPSHHLIWHPEGWRWQPTS</sequence>
<name>A0A0A6D752_9PSED</name>
<feature type="compositionally biased region" description="Basic and acidic residues" evidence="4">
    <location>
        <begin position="247"/>
        <end position="268"/>
    </location>
</feature>
<feature type="region of interest" description="Disordered" evidence="4">
    <location>
        <begin position="243"/>
        <end position="282"/>
    </location>
</feature>
<dbReference type="PROSITE" id="PS50893">
    <property type="entry name" value="ABC_TRANSPORTER_2"/>
    <property type="match status" value="2"/>
</dbReference>
<dbReference type="InterPro" id="IPR027417">
    <property type="entry name" value="P-loop_NTPase"/>
</dbReference>
<dbReference type="InterPro" id="IPR003439">
    <property type="entry name" value="ABC_transporter-like_ATP-bd"/>
</dbReference>
<dbReference type="InterPro" id="IPR003593">
    <property type="entry name" value="AAA+_ATPase"/>
</dbReference>
<dbReference type="InterPro" id="IPR050611">
    <property type="entry name" value="ABCF"/>
</dbReference>
<dbReference type="GO" id="GO:0005524">
    <property type="term" value="F:ATP binding"/>
    <property type="evidence" value="ECO:0007669"/>
    <property type="project" value="UniProtKB-KW"/>
</dbReference>
<keyword evidence="3 6" id="KW-0067">ATP-binding</keyword>
<dbReference type="SUPFAM" id="SSF52540">
    <property type="entry name" value="P-loop containing nucleoside triphosphate hydrolases"/>
    <property type="match status" value="2"/>
</dbReference>
<dbReference type="AlphaFoldDB" id="A0A0A6D752"/>
<dbReference type="PROSITE" id="PS00211">
    <property type="entry name" value="ABC_TRANSPORTER_1"/>
    <property type="match status" value="1"/>
</dbReference>
<organism evidence="6 7">
    <name type="scientific">Pseudomonas chlororaphis</name>
    <dbReference type="NCBI Taxonomy" id="587753"/>
    <lineage>
        <taxon>Bacteria</taxon>
        <taxon>Pseudomonadati</taxon>
        <taxon>Pseudomonadota</taxon>
        <taxon>Gammaproteobacteria</taxon>
        <taxon>Pseudomonadales</taxon>
        <taxon>Pseudomonadaceae</taxon>
        <taxon>Pseudomonas</taxon>
    </lineage>
</organism>
<gene>
    <name evidence="6" type="ORF">NZ35_24930</name>
</gene>
<dbReference type="InterPro" id="IPR017871">
    <property type="entry name" value="ABC_transporter-like_CS"/>
</dbReference>